<feature type="region of interest" description="Disordered" evidence="1">
    <location>
        <begin position="47"/>
        <end position="76"/>
    </location>
</feature>
<dbReference type="Proteomes" id="UP000275078">
    <property type="component" value="Unassembled WGS sequence"/>
</dbReference>
<reference evidence="2 3" key="1">
    <citation type="journal article" date="2018" name="Nat. Ecol. Evol.">
        <title>Pezizomycetes genomes reveal the molecular basis of ectomycorrhizal truffle lifestyle.</title>
        <authorList>
            <person name="Murat C."/>
            <person name="Payen T."/>
            <person name="Noel B."/>
            <person name="Kuo A."/>
            <person name="Morin E."/>
            <person name="Chen J."/>
            <person name="Kohler A."/>
            <person name="Krizsan K."/>
            <person name="Balestrini R."/>
            <person name="Da Silva C."/>
            <person name="Montanini B."/>
            <person name="Hainaut M."/>
            <person name="Levati E."/>
            <person name="Barry K.W."/>
            <person name="Belfiori B."/>
            <person name="Cichocki N."/>
            <person name="Clum A."/>
            <person name="Dockter R.B."/>
            <person name="Fauchery L."/>
            <person name="Guy J."/>
            <person name="Iotti M."/>
            <person name="Le Tacon F."/>
            <person name="Lindquist E.A."/>
            <person name="Lipzen A."/>
            <person name="Malagnac F."/>
            <person name="Mello A."/>
            <person name="Molinier V."/>
            <person name="Miyauchi S."/>
            <person name="Poulain J."/>
            <person name="Riccioni C."/>
            <person name="Rubini A."/>
            <person name="Sitrit Y."/>
            <person name="Splivallo R."/>
            <person name="Traeger S."/>
            <person name="Wang M."/>
            <person name="Zifcakova L."/>
            <person name="Wipf D."/>
            <person name="Zambonelli A."/>
            <person name="Paolocci F."/>
            <person name="Nowrousian M."/>
            <person name="Ottonello S."/>
            <person name="Baldrian P."/>
            <person name="Spatafora J.W."/>
            <person name="Henrissat B."/>
            <person name="Nagy L.G."/>
            <person name="Aury J.M."/>
            <person name="Wincker P."/>
            <person name="Grigoriev I.V."/>
            <person name="Bonfante P."/>
            <person name="Martin F.M."/>
        </authorList>
    </citation>
    <scope>NUCLEOTIDE SEQUENCE [LARGE SCALE GENOMIC DNA]</scope>
    <source>
        <strain evidence="2 3">RN42</strain>
    </source>
</reference>
<evidence type="ECO:0000313" key="3">
    <source>
        <dbReference type="Proteomes" id="UP000275078"/>
    </source>
</evidence>
<dbReference type="AlphaFoldDB" id="A0A3N4HXD2"/>
<proteinExistence type="predicted"/>
<evidence type="ECO:0000256" key="1">
    <source>
        <dbReference type="SAM" id="MobiDB-lite"/>
    </source>
</evidence>
<evidence type="ECO:0000313" key="2">
    <source>
        <dbReference type="EMBL" id="RPA76500.1"/>
    </source>
</evidence>
<protein>
    <submittedName>
        <fullName evidence="2">Uncharacterized protein</fullName>
    </submittedName>
</protein>
<organism evidence="2 3">
    <name type="scientific">Ascobolus immersus RN42</name>
    <dbReference type="NCBI Taxonomy" id="1160509"/>
    <lineage>
        <taxon>Eukaryota</taxon>
        <taxon>Fungi</taxon>
        <taxon>Dikarya</taxon>
        <taxon>Ascomycota</taxon>
        <taxon>Pezizomycotina</taxon>
        <taxon>Pezizomycetes</taxon>
        <taxon>Pezizales</taxon>
        <taxon>Ascobolaceae</taxon>
        <taxon>Ascobolus</taxon>
    </lineage>
</organism>
<name>A0A3N4HXD2_ASCIM</name>
<dbReference type="EMBL" id="ML119743">
    <property type="protein sequence ID" value="RPA76500.1"/>
    <property type="molecule type" value="Genomic_DNA"/>
</dbReference>
<accession>A0A3N4HXD2</accession>
<gene>
    <name evidence="2" type="ORF">BJ508DRAFT_311008</name>
</gene>
<keyword evidence="3" id="KW-1185">Reference proteome</keyword>
<sequence>MNFQDGLLPINPFRHSSFQLVMWNADRITAGNRITLPPPPALPGTRIFFSGRTEPSAYSSTPLPRTGQPHPGRANADQYEALPDYQLPPIQLPNRFDDPNARKSSIVVKPIVERGSNLHRDEKDQPLLPVLEIPPYPAVRPPYLTNVNHYQRDHARLRAPQQELPAAEENSAPVAVRAPFPLPTANNLTRINIIPYDPALDPAIQTPMTVKEVKGLVGQLSTRDRQEVLRLAGRHKLGSTRQTANPILLTLAEEEVFRFKERHADLDWIRPGKPRRRETYRWVQIALEMFQGRRSYSSYEGAIRHLGGTPQEVRFYEGQHHAYGTKDVRLRC</sequence>